<dbReference type="AlphaFoldDB" id="A0A498IYT0"/>
<keyword evidence="3" id="KW-1185">Reference proteome</keyword>
<proteinExistence type="predicted"/>
<dbReference type="Proteomes" id="UP000290289">
    <property type="component" value="Chromosome 10"/>
</dbReference>
<sequence>MLVPTVSSKCIKIQQLDNLFVRNTPTRYQHLDSTNEISALVIGKSGEKLFGMPCKDLVLNQRLIGQKKIFHLRFRNRRNTFNSSDVLIYNVYDDAAMEPITPHMLPRETTISSTTVSSSTSPPETSGQSHKRKREFVRRALFIGNEQRFRFDFHAIIKSDGFVLLFCVKNLTSFIDLALFEIYL</sequence>
<feature type="compositionally biased region" description="Low complexity" evidence="1">
    <location>
        <begin position="111"/>
        <end position="126"/>
    </location>
</feature>
<comment type="caution">
    <text evidence="2">The sequence shown here is derived from an EMBL/GenBank/DDBJ whole genome shotgun (WGS) entry which is preliminary data.</text>
</comment>
<reference evidence="2 3" key="1">
    <citation type="submission" date="2018-10" db="EMBL/GenBank/DDBJ databases">
        <title>A high-quality apple genome assembly.</title>
        <authorList>
            <person name="Hu J."/>
        </authorList>
    </citation>
    <scope>NUCLEOTIDE SEQUENCE [LARGE SCALE GENOMIC DNA]</scope>
    <source>
        <strain evidence="3">cv. HFTH1</strain>
        <tissue evidence="2">Young leaf</tissue>
    </source>
</reference>
<gene>
    <name evidence="2" type="ORF">DVH24_034375</name>
</gene>
<feature type="region of interest" description="Disordered" evidence="1">
    <location>
        <begin position="111"/>
        <end position="132"/>
    </location>
</feature>
<name>A0A498IYT0_MALDO</name>
<accession>A0A498IYT0</accession>
<evidence type="ECO:0000313" key="3">
    <source>
        <dbReference type="Proteomes" id="UP000290289"/>
    </source>
</evidence>
<protein>
    <submittedName>
        <fullName evidence="2">Uncharacterized protein</fullName>
    </submittedName>
</protein>
<organism evidence="2 3">
    <name type="scientific">Malus domestica</name>
    <name type="common">Apple</name>
    <name type="synonym">Pyrus malus</name>
    <dbReference type="NCBI Taxonomy" id="3750"/>
    <lineage>
        <taxon>Eukaryota</taxon>
        <taxon>Viridiplantae</taxon>
        <taxon>Streptophyta</taxon>
        <taxon>Embryophyta</taxon>
        <taxon>Tracheophyta</taxon>
        <taxon>Spermatophyta</taxon>
        <taxon>Magnoliopsida</taxon>
        <taxon>eudicotyledons</taxon>
        <taxon>Gunneridae</taxon>
        <taxon>Pentapetalae</taxon>
        <taxon>rosids</taxon>
        <taxon>fabids</taxon>
        <taxon>Rosales</taxon>
        <taxon>Rosaceae</taxon>
        <taxon>Amygdaloideae</taxon>
        <taxon>Maleae</taxon>
        <taxon>Malus</taxon>
    </lineage>
</organism>
<evidence type="ECO:0000313" key="2">
    <source>
        <dbReference type="EMBL" id="RXH87475.1"/>
    </source>
</evidence>
<evidence type="ECO:0000256" key="1">
    <source>
        <dbReference type="SAM" id="MobiDB-lite"/>
    </source>
</evidence>
<dbReference type="EMBL" id="RDQH01000336">
    <property type="protein sequence ID" value="RXH87475.1"/>
    <property type="molecule type" value="Genomic_DNA"/>
</dbReference>